<dbReference type="GO" id="GO:0005525">
    <property type="term" value="F:GTP binding"/>
    <property type="evidence" value="ECO:0007669"/>
    <property type="project" value="UniProtKB-KW"/>
</dbReference>
<protein>
    <recommendedName>
        <fullName evidence="9">VLIG-type G domain-containing protein</fullName>
    </recommendedName>
</protein>
<sequence length="853" mass="98524">MEKLFRKLHVEVKHINKLRAADVLQITENSLQSHEFYSEEELIQTFIQKLLMMNYRARYIKTKESNEQDQTQQTDNDSSEEESDIFDDVFGNISPSEKASSQSDPVHPMDVQMAVFHCADGFLKQLMVTKLSQCQYALPLLVPDPLTQQIEFPLWTFRQISKSWKMRNTDNEIISQNQPIYKAQTPMVCFFRFGSVSSSKSQLMNSLINEKHNTFFHRNCPGSSRTRVLMDGVVEIAWYCPSGKETDKFTDCVAFCNLHGDAGKHEKQLQILTEMASVNVVLLPRLDKYDRNASIIKNLYKDKKLLICLFTEDKSTVIEMKKRKFIIGLKDRNQSDVSEELRRVINDCLKESSSTFRLEDVSKHSDVKVDEKDDDDCRRGREAAQQMMSLLEKKDLTEIKESFLPHQGKLWHQWCQNNKELHRPQGEKIEMEISRKNTEIRHQQHEFHISDFIKCFIKEINLYDQHQKVFFLKWLKILLDEHTSADLSALHHKYDVKWSTVLQLKEKHTFQYLKTELETISEDLQAAALGLEHIMREIGQIYESCLSVKKNKKDLQVHFSSLPSLAAEMMISGSPLELMDGDAAHVPVIWISAVLDQLVQKLGDQRVFVLSVLGIQSSGKSTMLNAMFGLQFAVSAGRCTRGAFMQLVRVSDEMKTQMNFDYILVVDTEGLHAPELAGRSTRRHDNELATFVVGIGNLTLINILGENLAEMQDILQIVVHAFMRMKKVRLNPSCVFVHQNISDVTAGEKNMEGRRRLQEKLDEMTKLAAEEEVCDEECFSDVIKFDVQNDVKYFAHLWEGNPPMAPPNPIYCENIQELKKTIISHASKSHRMSLTHLKDHIKHLWEALLKEQF</sequence>
<dbReference type="Pfam" id="PF25683">
    <property type="entry name" value="URGCP_GTPase"/>
    <property type="match status" value="1"/>
</dbReference>
<comment type="subcellular location">
    <subcellularLocation>
        <location evidence="2">Cytoplasm</location>
    </subcellularLocation>
    <subcellularLocation>
        <location evidence="1">Nucleus</location>
    </subcellularLocation>
</comment>
<evidence type="ECO:0000256" key="3">
    <source>
        <dbReference type="ARBA" id="ARBA00006828"/>
    </source>
</evidence>
<reference evidence="10" key="1">
    <citation type="submission" date="2025-05" db="UniProtKB">
        <authorList>
            <consortium name="Ensembl"/>
        </authorList>
    </citation>
    <scope>IDENTIFICATION</scope>
</reference>
<dbReference type="GO" id="GO:0005737">
    <property type="term" value="C:cytoplasm"/>
    <property type="evidence" value="ECO:0007669"/>
    <property type="project" value="UniProtKB-SubCell"/>
</dbReference>
<evidence type="ECO:0000256" key="6">
    <source>
        <dbReference type="ARBA" id="ARBA00023134"/>
    </source>
</evidence>
<evidence type="ECO:0000256" key="4">
    <source>
        <dbReference type="ARBA" id="ARBA00022490"/>
    </source>
</evidence>
<feature type="region of interest" description="Disordered" evidence="8">
    <location>
        <begin position="63"/>
        <end position="83"/>
    </location>
</feature>
<proteinExistence type="inferred from homology"/>
<dbReference type="PANTHER" id="PTHR22796:SF6">
    <property type="entry name" value="INTERFERON-INDUCED VERY LARGE GTPASE 1-RELATED"/>
    <property type="match status" value="1"/>
</dbReference>
<dbReference type="Gene3D" id="3.40.50.300">
    <property type="entry name" value="P-loop containing nucleotide triphosphate hydrolases"/>
    <property type="match status" value="1"/>
</dbReference>
<evidence type="ECO:0000256" key="2">
    <source>
        <dbReference type="ARBA" id="ARBA00004496"/>
    </source>
</evidence>
<dbReference type="InterPro" id="IPR027417">
    <property type="entry name" value="P-loop_NTPase"/>
</dbReference>
<dbReference type="SUPFAM" id="SSF52540">
    <property type="entry name" value="P-loop containing nucleoside triphosphate hydrolases"/>
    <property type="match status" value="1"/>
</dbReference>
<evidence type="ECO:0000259" key="9">
    <source>
        <dbReference type="PROSITE" id="PS51717"/>
    </source>
</evidence>
<accession>A0A9J8CVE3</accession>
<keyword evidence="4" id="KW-0963">Cytoplasm</keyword>
<comment type="similarity">
    <text evidence="3">Belongs to the TRAFAC class dynamin-like GTPase superfamily. Very large inducible GTPase (VLIG) family.</text>
</comment>
<evidence type="ECO:0000313" key="10">
    <source>
        <dbReference type="Ensembl" id="ENSCCRP00000173618.1"/>
    </source>
</evidence>
<dbReference type="Proteomes" id="UP001108240">
    <property type="component" value="Unplaced"/>
</dbReference>
<dbReference type="Ensembl" id="ENSCCRT00000141888.1">
    <property type="protein sequence ID" value="ENSCCRP00000113619.1"/>
    <property type="gene ID" value="ENSCCRG00000060476.1"/>
</dbReference>
<evidence type="ECO:0000256" key="8">
    <source>
        <dbReference type="SAM" id="MobiDB-lite"/>
    </source>
</evidence>
<dbReference type="AlphaFoldDB" id="A0A9J8CVE3"/>
<dbReference type="Ensembl" id="ENSCCRT00000179810.1">
    <property type="protein sequence ID" value="ENSCCRP00000173618.1"/>
    <property type="gene ID" value="ENSCCRG00000060476.1"/>
</dbReference>
<keyword evidence="5" id="KW-0547">Nucleotide-binding</keyword>
<keyword evidence="6" id="KW-0342">GTP-binding</keyword>
<dbReference type="GeneTree" id="ENSGT00940000163472"/>
<keyword evidence="11" id="KW-1185">Reference proteome</keyword>
<dbReference type="InterPro" id="IPR057365">
    <property type="entry name" value="URGCP"/>
</dbReference>
<evidence type="ECO:0000256" key="1">
    <source>
        <dbReference type="ARBA" id="ARBA00004123"/>
    </source>
</evidence>
<evidence type="ECO:0000313" key="11">
    <source>
        <dbReference type="Proteomes" id="UP001108240"/>
    </source>
</evidence>
<organism evidence="10 11">
    <name type="scientific">Cyprinus carpio carpio</name>
    <dbReference type="NCBI Taxonomy" id="630221"/>
    <lineage>
        <taxon>Eukaryota</taxon>
        <taxon>Metazoa</taxon>
        <taxon>Chordata</taxon>
        <taxon>Craniata</taxon>
        <taxon>Vertebrata</taxon>
        <taxon>Euteleostomi</taxon>
        <taxon>Actinopterygii</taxon>
        <taxon>Neopterygii</taxon>
        <taxon>Teleostei</taxon>
        <taxon>Ostariophysi</taxon>
        <taxon>Cypriniformes</taxon>
        <taxon>Cyprinidae</taxon>
        <taxon>Cyprininae</taxon>
        <taxon>Cyprinus</taxon>
    </lineage>
</organism>
<dbReference type="Pfam" id="PF25496">
    <property type="entry name" value="URGCP"/>
    <property type="match status" value="1"/>
</dbReference>
<dbReference type="GO" id="GO:0005634">
    <property type="term" value="C:nucleus"/>
    <property type="evidence" value="ECO:0007669"/>
    <property type="project" value="UniProtKB-SubCell"/>
</dbReference>
<dbReference type="InterPro" id="IPR030383">
    <property type="entry name" value="G_VLIG_dom"/>
</dbReference>
<evidence type="ECO:0000256" key="5">
    <source>
        <dbReference type="ARBA" id="ARBA00022741"/>
    </source>
</evidence>
<evidence type="ECO:0000256" key="7">
    <source>
        <dbReference type="ARBA" id="ARBA00023242"/>
    </source>
</evidence>
<feature type="domain" description="VLIG-type G" evidence="9">
    <location>
        <begin position="604"/>
        <end position="845"/>
    </location>
</feature>
<keyword evidence="7" id="KW-0539">Nucleus</keyword>
<name>A0A9J8CVE3_CYPCA</name>
<dbReference type="PANTHER" id="PTHR22796">
    <property type="entry name" value="URG4-RELATED"/>
    <property type="match status" value="1"/>
</dbReference>
<dbReference type="OMA" id="QWIHESE"/>
<dbReference type="PROSITE" id="PS51717">
    <property type="entry name" value="G_VLIG"/>
    <property type="match status" value="1"/>
</dbReference>